<feature type="modified residue" description="4-aspartylphosphate" evidence="6">
    <location>
        <position position="739"/>
    </location>
</feature>
<dbReference type="InterPro" id="IPR000700">
    <property type="entry name" value="PAS-assoc_C"/>
</dbReference>
<dbReference type="PANTHER" id="PTHR43304:SF1">
    <property type="entry name" value="PAC DOMAIN-CONTAINING PROTEIN"/>
    <property type="match status" value="1"/>
</dbReference>
<dbReference type="InterPro" id="IPR036097">
    <property type="entry name" value="HisK_dim/P_sf"/>
</dbReference>
<dbReference type="InterPro" id="IPR001610">
    <property type="entry name" value="PAC"/>
</dbReference>
<evidence type="ECO:0000259" key="10">
    <source>
        <dbReference type="PROSITE" id="PS50110"/>
    </source>
</evidence>
<dbReference type="eggNOG" id="COG3852">
    <property type="taxonomic scope" value="Bacteria"/>
</dbReference>
<dbReference type="SMART" id="SM00091">
    <property type="entry name" value="PAS"/>
    <property type="match status" value="3"/>
</dbReference>
<dbReference type="PROSITE" id="PS50113">
    <property type="entry name" value="PAC"/>
    <property type="match status" value="2"/>
</dbReference>
<dbReference type="CDD" id="cd00082">
    <property type="entry name" value="HisKA"/>
    <property type="match status" value="1"/>
</dbReference>
<keyword evidence="8" id="KW-0812">Transmembrane</keyword>
<dbReference type="Pfam" id="PF08447">
    <property type="entry name" value="PAS_3"/>
    <property type="match status" value="2"/>
</dbReference>
<dbReference type="GO" id="GO:0000155">
    <property type="term" value="F:phosphorelay sensor kinase activity"/>
    <property type="evidence" value="ECO:0007669"/>
    <property type="project" value="InterPro"/>
</dbReference>
<feature type="domain" description="PAS" evidence="11">
    <location>
        <begin position="47"/>
        <end position="90"/>
    </location>
</feature>
<dbReference type="EMBL" id="CP001661">
    <property type="protein sequence ID" value="ACT17489.1"/>
    <property type="molecule type" value="Genomic_DNA"/>
</dbReference>
<feature type="transmembrane region" description="Helical" evidence="8">
    <location>
        <begin position="12"/>
        <end position="32"/>
    </location>
</feature>
<dbReference type="EC" id="2.7.13.3" evidence="2"/>
<dbReference type="InterPro" id="IPR004358">
    <property type="entry name" value="Sig_transdc_His_kin-like_C"/>
</dbReference>
<comment type="catalytic activity">
    <reaction evidence="1">
        <text>ATP + protein L-histidine = ADP + protein N-phospho-L-histidine.</text>
        <dbReference type="EC" id="2.7.13.3"/>
    </reaction>
</comment>
<dbReference type="CDD" id="cd00130">
    <property type="entry name" value="PAS"/>
    <property type="match status" value="3"/>
</dbReference>
<dbReference type="KEGG" id="gem:GM21_1432"/>
<dbReference type="eggNOG" id="COG2204">
    <property type="taxonomic scope" value="Bacteria"/>
</dbReference>
<dbReference type="SUPFAM" id="SSF47384">
    <property type="entry name" value="Homodimeric domain of signal transducing histidine kinase"/>
    <property type="match status" value="1"/>
</dbReference>
<dbReference type="Pfam" id="PF00072">
    <property type="entry name" value="Response_reg"/>
    <property type="match status" value="1"/>
</dbReference>
<organism evidence="13">
    <name type="scientific">Geobacter sp. (strain M21)</name>
    <dbReference type="NCBI Taxonomy" id="443144"/>
    <lineage>
        <taxon>Bacteria</taxon>
        <taxon>Pseudomonadati</taxon>
        <taxon>Thermodesulfobacteriota</taxon>
        <taxon>Desulfuromonadia</taxon>
        <taxon>Geobacterales</taxon>
        <taxon>Geobacteraceae</taxon>
        <taxon>Geobacter</taxon>
    </lineage>
</organism>
<dbReference type="STRING" id="443144.GM21_1432"/>
<keyword evidence="5 13" id="KW-0418">Kinase</keyword>
<name>C6E4J1_GEOSM</name>
<feature type="domain" description="PAC" evidence="12">
    <location>
        <begin position="374"/>
        <end position="422"/>
    </location>
</feature>
<dbReference type="PROSITE" id="PS50110">
    <property type="entry name" value="RESPONSE_REGULATORY"/>
    <property type="match status" value="1"/>
</dbReference>
<evidence type="ECO:0000256" key="6">
    <source>
        <dbReference type="PROSITE-ProRule" id="PRU00169"/>
    </source>
</evidence>
<dbReference type="eggNOG" id="COG4191">
    <property type="taxonomic scope" value="Bacteria"/>
</dbReference>
<dbReference type="SMART" id="SM00387">
    <property type="entry name" value="HATPase_c"/>
    <property type="match status" value="1"/>
</dbReference>
<dbReference type="Gene3D" id="3.40.50.2300">
    <property type="match status" value="1"/>
</dbReference>
<dbReference type="Gene3D" id="1.10.287.130">
    <property type="match status" value="1"/>
</dbReference>
<evidence type="ECO:0000256" key="3">
    <source>
        <dbReference type="ARBA" id="ARBA00022553"/>
    </source>
</evidence>
<dbReference type="SMART" id="SM00448">
    <property type="entry name" value="REC"/>
    <property type="match status" value="1"/>
</dbReference>
<dbReference type="PROSITE" id="PS50109">
    <property type="entry name" value="HIS_KIN"/>
    <property type="match status" value="1"/>
</dbReference>
<dbReference type="InterPro" id="IPR052162">
    <property type="entry name" value="Sensor_kinase/Photoreceptor"/>
</dbReference>
<dbReference type="HOGENOM" id="CLU_000445_114_51_7"/>
<reference evidence="13" key="1">
    <citation type="submission" date="2009-07" db="EMBL/GenBank/DDBJ databases">
        <title>Complete sequence of Geobacter sp. M21.</title>
        <authorList>
            <consortium name="US DOE Joint Genome Institute"/>
            <person name="Lucas S."/>
            <person name="Copeland A."/>
            <person name="Lapidus A."/>
            <person name="Glavina del Rio T."/>
            <person name="Dalin E."/>
            <person name="Tice H."/>
            <person name="Bruce D."/>
            <person name="Goodwin L."/>
            <person name="Pitluck S."/>
            <person name="Saunders E."/>
            <person name="Brettin T."/>
            <person name="Detter J.C."/>
            <person name="Han C."/>
            <person name="Larimer F."/>
            <person name="Land M."/>
            <person name="Hauser L."/>
            <person name="Kyrpides N."/>
            <person name="Ovchinnikova G."/>
            <person name="Lovley D."/>
        </authorList>
    </citation>
    <scope>NUCLEOTIDE SEQUENCE [LARGE SCALE GENOMIC DNA]</scope>
    <source>
        <strain evidence="13">M21</strain>
    </source>
</reference>
<evidence type="ECO:0000313" key="13">
    <source>
        <dbReference type="EMBL" id="ACT17489.1"/>
    </source>
</evidence>
<feature type="domain" description="Histidine kinase" evidence="9">
    <location>
        <begin position="442"/>
        <end position="667"/>
    </location>
</feature>
<feature type="domain" description="Response regulatory" evidence="10">
    <location>
        <begin position="689"/>
        <end position="804"/>
    </location>
</feature>
<keyword evidence="7" id="KW-0175">Coiled coil</keyword>
<dbReference type="Pfam" id="PF02518">
    <property type="entry name" value="HATPase_c"/>
    <property type="match status" value="1"/>
</dbReference>
<accession>C6E4J1</accession>
<dbReference type="SUPFAM" id="SSF52172">
    <property type="entry name" value="CheY-like"/>
    <property type="match status" value="1"/>
</dbReference>
<dbReference type="PRINTS" id="PR00344">
    <property type="entry name" value="BCTRLSENSOR"/>
</dbReference>
<protein>
    <recommendedName>
        <fullName evidence="2">histidine kinase</fullName>
        <ecNumber evidence="2">2.7.13.3</ecNumber>
    </recommendedName>
</protein>
<evidence type="ECO:0000259" key="12">
    <source>
        <dbReference type="PROSITE" id="PS50113"/>
    </source>
</evidence>
<evidence type="ECO:0000256" key="8">
    <source>
        <dbReference type="SAM" id="Phobius"/>
    </source>
</evidence>
<keyword evidence="4" id="KW-0808">Transferase</keyword>
<dbReference type="InterPro" id="IPR005467">
    <property type="entry name" value="His_kinase_dom"/>
</dbReference>
<dbReference type="SMART" id="SM00086">
    <property type="entry name" value="PAC"/>
    <property type="match status" value="3"/>
</dbReference>
<dbReference type="NCBIfam" id="TIGR00229">
    <property type="entry name" value="sensory_box"/>
    <property type="match status" value="3"/>
</dbReference>
<keyword evidence="8" id="KW-1133">Transmembrane helix</keyword>
<dbReference type="InterPro" id="IPR036890">
    <property type="entry name" value="HATPase_C_sf"/>
</dbReference>
<dbReference type="CDD" id="cd00156">
    <property type="entry name" value="REC"/>
    <property type="match status" value="1"/>
</dbReference>
<evidence type="ECO:0000256" key="5">
    <source>
        <dbReference type="ARBA" id="ARBA00022777"/>
    </source>
</evidence>
<evidence type="ECO:0000256" key="7">
    <source>
        <dbReference type="SAM" id="Coils"/>
    </source>
</evidence>
<dbReference type="InterPro" id="IPR003594">
    <property type="entry name" value="HATPase_dom"/>
</dbReference>
<dbReference type="InterPro" id="IPR011006">
    <property type="entry name" value="CheY-like_superfamily"/>
</dbReference>
<evidence type="ECO:0000256" key="1">
    <source>
        <dbReference type="ARBA" id="ARBA00000085"/>
    </source>
</evidence>
<dbReference type="Gene3D" id="3.30.565.10">
    <property type="entry name" value="Histidine kinase-like ATPase, C-terminal domain"/>
    <property type="match status" value="1"/>
</dbReference>
<feature type="domain" description="PAC" evidence="12">
    <location>
        <begin position="252"/>
        <end position="304"/>
    </location>
</feature>
<evidence type="ECO:0000256" key="2">
    <source>
        <dbReference type="ARBA" id="ARBA00012438"/>
    </source>
</evidence>
<dbReference type="InterPro" id="IPR013655">
    <property type="entry name" value="PAS_fold_3"/>
</dbReference>
<dbReference type="PROSITE" id="PS50112">
    <property type="entry name" value="PAS"/>
    <property type="match status" value="3"/>
</dbReference>
<dbReference type="InterPro" id="IPR035965">
    <property type="entry name" value="PAS-like_dom_sf"/>
</dbReference>
<dbReference type="SUPFAM" id="SSF55874">
    <property type="entry name" value="ATPase domain of HSP90 chaperone/DNA topoisomerase II/histidine kinase"/>
    <property type="match status" value="1"/>
</dbReference>
<dbReference type="InterPro" id="IPR003661">
    <property type="entry name" value="HisK_dim/P_dom"/>
</dbReference>
<proteinExistence type="predicted"/>
<evidence type="ECO:0000259" key="9">
    <source>
        <dbReference type="PROSITE" id="PS50109"/>
    </source>
</evidence>
<keyword evidence="8" id="KW-0472">Membrane</keyword>
<evidence type="ECO:0000256" key="4">
    <source>
        <dbReference type="ARBA" id="ARBA00022679"/>
    </source>
</evidence>
<sequence length="810" mass="90008">MHTLPWKDCSGITIAALMVVLALAALLIAMLCKMRRLKAAFASLAEGERRFHTLVEQAGDGFELLGPDGQILDMNSATCDCLGYARDELLKMNITDIDPIITKEAFSARLAEAIDKPPTTFESIHKRKDGTTFPVEINASVFRLGDVNVSLALTRDISQRRRQLEELDYTNQCFTQALNSRHHVLYRLNVKEGRYDYLSPAFEQMTGYAVDEFKKNRSLDLFREYLHPDDRLRIFAAIDEALLKRDTATVNLDLEYRLMKADGAYCWLRDSTTACFDEQGDLECFFGSAHDITESKLAEKEREQFYTLFMTADDLMCIADPMGAILRANPSCSEILGYSGEELVARPFIDFVHPDDKERTIEEMTQQVRSGRTMSFENRYVRKDGSLRWLSWSAVHNQKDGTTYATARNITERKQAEEERNHLQQQLLHTQKLESLGVLAGGIAHDFNNILTSIIGNADLALIHLDPASPAMINLKRIEKAATRAADLAKQMLAYSGKGRFVVEATDINLLVEELKHILQVSISKKAVMNYNLARSLPAVDADATQIRQVVMNLVINASEALGEKDGVINITTGSVQCDGNYPQETWPTDTVLQGPYVFVEVADTGCGMSPETVSKIFDPFFTTKFTGRGLGMAAVLGIVRGHKGTIKVGSESGKGSVFTVLLPASDKAPNVTLPSPSAEDGWCKKKGKVLVVDDEDEVRNIGCEMLESLGFTPLSAANGREALEVFRNAPDIDFAILDLTMPQMDGEQCFRELRQLDPELQIVMASGYSEYEVAPKFIGMGLAGFVEKPFKLATLKKAIGELLLKNHQA</sequence>
<evidence type="ECO:0000259" key="11">
    <source>
        <dbReference type="PROSITE" id="PS50112"/>
    </source>
</evidence>
<dbReference type="Gene3D" id="3.30.450.20">
    <property type="entry name" value="PAS domain"/>
    <property type="match status" value="3"/>
</dbReference>
<gene>
    <name evidence="13" type="ordered locus">GM21_1432</name>
</gene>
<dbReference type="InterPro" id="IPR000014">
    <property type="entry name" value="PAS"/>
</dbReference>
<dbReference type="SUPFAM" id="SSF55785">
    <property type="entry name" value="PYP-like sensor domain (PAS domain)"/>
    <property type="match status" value="3"/>
</dbReference>
<feature type="domain" description="PAS" evidence="11">
    <location>
        <begin position="301"/>
        <end position="371"/>
    </location>
</feature>
<dbReference type="PANTHER" id="PTHR43304">
    <property type="entry name" value="PHYTOCHROME-LIKE PROTEIN CPH1"/>
    <property type="match status" value="1"/>
</dbReference>
<dbReference type="AlphaFoldDB" id="C6E4J1"/>
<dbReference type="Pfam" id="PF13426">
    <property type="entry name" value="PAS_9"/>
    <property type="match status" value="1"/>
</dbReference>
<keyword evidence="3 6" id="KW-0597">Phosphoprotein</keyword>
<feature type="domain" description="PAS" evidence="11">
    <location>
        <begin position="192"/>
        <end position="245"/>
    </location>
</feature>
<feature type="coiled-coil region" evidence="7">
    <location>
        <begin position="406"/>
        <end position="433"/>
    </location>
</feature>
<dbReference type="InterPro" id="IPR001789">
    <property type="entry name" value="Sig_transdc_resp-reg_receiver"/>
</dbReference>